<gene>
    <name evidence="2" type="ORF">EBN03_17460</name>
</gene>
<dbReference type="OrthoDB" id="9812295at2"/>
<accession>A0A3M2L6C4</accession>
<evidence type="ECO:0000313" key="2">
    <source>
        <dbReference type="EMBL" id="RMI31465.1"/>
    </source>
</evidence>
<keyword evidence="3" id="KW-1185">Reference proteome</keyword>
<dbReference type="EMBL" id="RFFH01000007">
    <property type="protein sequence ID" value="RMI31465.1"/>
    <property type="molecule type" value="Genomic_DNA"/>
</dbReference>
<dbReference type="SUPFAM" id="SSF52218">
    <property type="entry name" value="Flavoproteins"/>
    <property type="match status" value="1"/>
</dbReference>
<dbReference type="Gene3D" id="3.40.50.360">
    <property type="match status" value="1"/>
</dbReference>
<dbReference type="PANTHER" id="PTHR30543:SF21">
    <property type="entry name" value="NAD(P)H-DEPENDENT FMN REDUCTASE LOT6"/>
    <property type="match status" value="1"/>
</dbReference>
<dbReference type="GO" id="GO:0010181">
    <property type="term" value="F:FMN binding"/>
    <property type="evidence" value="ECO:0007669"/>
    <property type="project" value="TreeGrafter"/>
</dbReference>
<dbReference type="InterPro" id="IPR005025">
    <property type="entry name" value="FMN_Rdtase-like_dom"/>
</dbReference>
<dbReference type="Proteomes" id="UP000279275">
    <property type="component" value="Unassembled WGS sequence"/>
</dbReference>
<evidence type="ECO:0000259" key="1">
    <source>
        <dbReference type="Pfam" id="PF03358"/>
    </source>
</evidence>
<dbReference type="GO" id="GO:0005829">
    <property type="term" value="C:cytosol"/>
    <property type="evidence" value="ECO:0007669"/>
    <property type="project" value="TreeGrafter"/>
</dbReference>
<dbReference type="PANTHER" id="PTHR30543">
    <property type="entry name" value="CHROMATE REDUCTASE"/>
    <property type="match status" value="1"/>
</dbReference>
<dbReference type="Pfam" id="PF03358">
    <property type="entry name" value="FMN_red"/>
    <property type="match status" value="1"/>
</dbReference>
<evidence type="ECO:0000313" key="3">
    <source>
        <dbReference type="Proteomes" id="UP000279275"/>
    </source>
</evidence>
<reference evidence="2 3" key="1">
    <citation type="submission" date="2018-10" db="EMBL/GenBank/DDBJ databases">
        <title>Isolation from cow dung.</title>
        <authorList>
            <person name="Ling L."/>
        </authorList>
    </citation>
    <scope>NUCLEOTIDE SEQUENCE [LARGE SCALE GENOMIC DNA]</scope>
    <source>
        <strain evidence="2 3">NEAU-LL90</strain>
    </source>
</reference>
<dbReference type="AlphaFoldDB" id="A0A3M2L6C4"/>
<comment type="caution">
    <text evidence="2">The sequence shown here is derived from an EMBL/GenBank/DDBJ whole genome shotgun (WGS) entry which is preliminary data.</text>
</comment>
<feature type="domain" description="NADPH-dependent FMN reductase-like" evidence="1">
    <location>
        <begin position="2"/>
        <end position="144"/>
    </location>
</feature>
<proteinExistence type="predicted"/>
<dbReference type="InterPro" id="IPR029039">
    <property type="entry name" value="Flavoprotein-like_sf"/>
</dbReference>
<dbReference type="GO" id="GO:0016491">
    <property type="term" value="F:oxidoreductase activity"/>
    <property type="evidence" value="ECO:0007669"/>
    <property type="project" value="InterPro"/>
</dbReference>
<sequence>MIVGSVRDGRVGPTVARWFADEARTHGGFHVDVIDLLDYPLPLVIPAPGQFADPETTRIHEALAARIAAADAYVIVTPEYNHTLPAALKNTVDWVYAEWAAKPVGFVSYGGMSGGLRAVEHLRHIVAELHGVTVRESLSFHQVWEAFDGDLPRDREGSAAAAKGMLDRLVWWGRTLRAARLDRPYER</sequence>
<protein>
    <submittedName>
        <fullName evidence="2">NADPH-dependent oxidoreductase</fullName>
    </submittedName>
</protein>
<dbReference type="InterPro" id="IPR050712">
    <property type="entry name" value="NAD(P)H-dep_reductase"/>
</dbReference>
<organism evidence="2 3">
    <name type="scientific">Nocardia stercoris</name>
    <dbReference type="NCBI Taxonomy" id="2483361"/>
    <lineage>
        <taxon>Bacteria</taxon>
        <taxon>Bacillati</taxon>
        <taxon>Actinomycetota</taxon>
        <taxon>Actinomycetes</taxon>
        <taxon>Mycobacteriales</taxon>
        <taxon>Nocardiaceae</taxon>
        <taxon>Nocardia</taxon>
    </lineage>
</organism>
<name>A0A3M2L6C4_9NOCA</name>